<reference evidence="3" key="1">
    <citation type="journal article" date="2019" name="Int. J. Syst. Evol. Microbiol.">
        <title>The Global Catalogue of Microorganisms (GCM) 10K type strain sequencing project: providing services to taxonomists for standard genome sequencing and annotation.</title>
        <authorList>
            <consortium name="The Broad Institute Genomics Platform"/>
            <consortium name="The Broad Institute Genome Sequencing Center for Infectious Disease"/>
            <person name="Wu L."/>
            <person name="Ma J."/>
        </authorList>
    </citation>
    <scope>NUCLEOTIDE SEQUENCE [LARGE SCALE GENOMIC DNA]</scope>
    <source>
        <strain evidence="3">JCM 6307</strain>
    </source>
</reference>
<feature type="region of interest" description="Disordered" evidence="1">
    <location>
        <begin position="77"/>
        <end position="99"/>
    </location>
</feature>
<dbReference type="Proteomes" id="UP001501358">
    <property type="component" value="Unassembled WGS sequence"/>
</dbReference>
<gene>
    <name evidence="2" type="ORF">GCM10010406_21410</name>
</gene>
<accession>A0ABP5YPN6</accession>
<dbReference type="EMBL" id="BAAATA010000009">
    <property type="protein sequence ID" value="GAA2484878.1"/>
    <property type="molecule type" value="Genomic_DNA"/>
</dbReference>
<organism evidence="2 3">
    <name type="scientific">Streptomyces thermolineatus</name>
    <dbReference type="NCBI Taxonomy" id="44033"/>
    <lineage>
        <taxon>Bacteria</taxon>
        <taxon>Bacillati</taxon>
        <taxon>Actinomycetota</taxon>
        <taxon>Actinomycetes</taxon>
        <taxon>Kitasatosporales</taxon>
        <taxon>Streptomycetaceae</taxon>
        <taxon>Streptomyces</taxon>
    </lineage>
</organism>
<evidence type="ECO:0000313" key="2">
    <source>
        <dbReference type="EMBL" id="GAA2484878.1"/>
    </source>
</evidence>
<evidence type="ECO:0000256" key="1">
    <source>
        <dbReference type="SAM" id="MobiDB-lite"/>
    </source>
</evidence>
<comment type="caution">
    <text evidence="2">The sequence shown here is derived from an EMBL/GenBank/DDBJ whole genome shotgun (WGS) entry which is preliminary data.</text>
</comment>
<sequence>MPKKPDDGRNEPQMVSFSDVARLVVELGYVDNMTRAGVRRISLSHPRWPIREDQLLQIGNAKVMPWPPVKEFFRDIYEAKGRGPDKEPRQSRKKPAAEQ</sequence>
<proteinExistence type="predicted"/>
<keyword evidence="3" id="KW-1185">Reference proteome</keyword>
<dbReference type="RefSeq" id="WP_344382944.1">
    <property type="nucleotide sequence ID" value="NZ_BAAATA010000009.1"/>
</dbReference>
<evidence type="ECO:0000313" key="3">
    <source>
        <dbReference type="Proteomes" id="UP001501358"/>
    </source>
</evidence>
<protein>
    <submittedName>
        <fullName evidence="2">Uncharacterized protein</fullName>
    </submittedName>
</protein>
<name>A0ABP5YPN6_9ACTN</name>